<sequence>MYLPTLILAATAAIATQVPLEAPGPQHRETLPEAVQSVKRLVKEIGTGTMASVFPETAGANAGYPYALMESHAPCHPDGALTFISFPISLMTRNIRADPDNKAAYTLQTPLKKSVSEYGQPRVSFTGNLTFLAPDAAERKRLEECFVQYHPDAKWWVPGDPDGAHSSLWSRLDITDIYYIGGFGNTGWIGHIPLELYRAALNE</sequence>
<dbReference type="Proteomes" id="UP001565368">
    <property type="component" value="Unassembled WGS sequence"/>
</dbReference>
<keyword evidence="4" id="KW-1185">Reference proteome</keyword>
<evidence type="ECO:0000313" key="4">
    <source>
        <dbReference type="Proteomes" id="UP001565368"/>
    </source>
</evidence>
<dbReference type="Pfam" id="PF13883">
    <property type="entry name" value="CREG_beta-barrel"/>
    <property type="match status" value="1"/>
</dbReference>
<feature type="chain" id="PRO_5045403637" description="CREG-like beta-barrel domain-containing protein" evidence="1">
    <location>
        <begin position="16"/>
        <end position="203"/>
    </location>
</feature>
<evidence type="ECO:0000259" key="2">
    <source>
        <dbReference type="Pfam" id="PF13883"/>
    </source>
</evidence>
<comment type="caution">
    <text evidence="3">The sequence shown here is derived from an EMBL/GenBank/DDBJ whole genome shotgun (WGS) entry which is preliminary data.</text>
</comment>
<protein>
    <recommendedName>
        <fullName evidence="2">CREG-like beta-barrel domain-containing protein</fullName>
    </recommendedName>
</protein>
<dbReference type="InterPro" id="IPR012349">
    <property type="entry name" value="Split_barrel_FMN-bd"/>
</dbReference>
<keyword evidence="1" id="KW-0732">Signal</keyword>
<dbReference type="InterPro" id="IPR055343">
    <property type="entry name" value="CREG_beta-barrel"/>
</dbReference>
<dbReference type="RefSeq" id="XP_069208465.1">
    <property type="nucleotide sequence ID" value="XM_069353823.1"/>
</dbReference>
<feature type="domain" description="CREG-like beta-barrel" evidence="2">
    <location>
        <begin position="33"/>
        <end position="197"/>
    </location>
</feature>
<dbReference type="GeneID" id="95986376"/>
<dbReference type="Gene3D" id="2.30.110.10">
    <property type="entry name" value="Electron Transport, Fmn-binding Protein, Chain A"/>
    <property type="match status" value="1"/>
</dbReference>
<dbReference type="SUPFAM" id="SSF50475">
    <property type="entry name" value="FMN-binding split barrel"/>
    <property type="match status" value="1"/>
</dbReference>
<accession>A0ABR3Q1B9</accession>
<proteinExistence type="predicted"/>
<feature type="signal peptide" evidence="1">
    <location>
        <begin position="1"/>
        <end position="15"/>
    </location>
</feature>
<evidence type="ECO:0000256" key="1">
    <source>
        <dbReference type="SAM" id="SignalP"/>
    </source>
</evidence>
<reference evidence="3 4" key="1">
    <citation type="submission" date="2023-08" db="EMBL/GenBank/DDBJ databases">
        <title>Annotated Genome Sequence of Vanrija albida AlHP1.</title>
        <authorList>
            <person name="Herzog R."/>
        </authorList>
    </citation>
    <scope>NUCLEOTIDE SEQUENCE [LARGE SCALE GENOMIC DNA]</scope>
    <source>
        <strain evidence="3 4">AlHP1</strain>
    </source>
</reference>
<dbReference type="EMBL" id="JBBXJM010000004">
    <property type="protein sequence ID" value="KAL1408521.1"/>
    <property type="molecule type" value="Genomic_DNA"/>
</dbReference>
<dbReference type="PANTHER" id="PTHR37273">
    <property type="entry name" value="CHROMOSOME 8, WHOLE GENOME SHOTGUN SEQUENCE"/>
    <property type="match status" value="1"/>
</dbReference>
<evidence type="ECO:0000313" key="3">
    <source>
        <dbReference type="EMBL" id="KAL1408521.1"/>
    </source>
</evidence>
<gene>
    <name evidence="3" type="ORF">Q8F55_005333</name>
</gene>
<organism evidence="3 4">
    <name type="scientific">Vanrija albida</name>
    <dbReference type="NCBI Taxonomy" id="181172"/>
    <lineage>
        <taxon>Eukaryota</taxon>
        <taxon>Fungi</taxon>
        <taxon>Dikarya</taxon>
        <taxon>Basidiomycota</taxon>
        <taxon>Agaricomycotina</taxon>
        <taxon>Tremellomycetes</taxon>
        <taxon>Trichosporonales</taxon>
        <taxon>Trichosporonaceae</taxon>
        <taxon>Vanrija</taxon>
    </lineage>
</organism>
<dbReference type="PANTHER" id="PTHR37273:SF1">
    <property type="entry name" value="ADL397C-AP"/>
    <property type="match status" value="1"/>
</dbReference>
<name>A0ABR3Q1B9_9TREE</name>